<feature type="compositionally biased region" description="Low complexity" evidence="1">
    <location>
        <begin position="345"/>
        <end position="355"/>
    </location>
</feature>
<dbReference type="InterPro" id="IPR017592">
    <property type="entry name" value="Pilus_assmbl_Flp-typ_CpaB"/>
</dbReference>
<feature type="transmembrane region" description="Helical" evidence="2">
    <location>
        <begin position="6"/>
        <end position="26"/>
    </location>
</feature>
<evidence type="ECO:0000256" key="2">
    <source>
        <dbReference type="SAM" id="Phobius"/>
    </source>
</evidence>
<sequence>MGRINSGTMTVVIFAILVGLGGALVVRQQLRQRPEPVLLEPEPQSAPILVPTAAVDLVPGQALTINEVALLSLAQERFQSSPYAKMAYMRSPEQVTGRTVRRAIKKGDAFLPDDFYPAGRGPGLADRLEPGFRAVTVSIENVGAVQGFAGPGSLVDVLFRSRPEGDRPEVTLTLLERVQVLAVDTQVVPGQQVDLQSGGTVTLSVTPQQAKILKVVEGRGELSLTLRSDADVDVLPFDLGTVDPFLGRLDGPVTASAVGMSTNRDAGAVHATADGSAERVTLDDLLGLPATLPPRQMEIYLGPEKTVVQFPRPAELNYQLLQNGGRIRTPIAQDPQSTTPRLGDAAPARPASAPALVSRDR</sequence>
<dbReference type="NCBIfam" id="TIGR03177">
    <property type="entry name" value="pilus_cpaB"/>
    <property type="match status" value="1"/>
</dbReference>
<evidence type="ECO:0000313" key="5">
    <source>
        <dbReference type="EMBL" id="HEN15664.1"/>
    </source>
</evidence>
<dbReference type="AlphaFoldDB" id="A0A7C2JYC8"/>
<evidence type="ECO:0000256" key="1">
    <source>
        <dbReference type="SAM" id="MobiDB-lite"/>
    </source>
</evidence>
<feature type="domain" description="SAF" evidence="3">
    <location>
        <begin position="51"/>
        <end position="115"/>
    </location>
</feature>
<dbReference type="Pfam" id="PF16976">
    <property type="entry name" value="RcpC"/>
    <property type="match status" value="1"/>
</dbReference>
<name>A0A7C2JYC8_9PLAN</name>
<evidence type="ECO:0000259" key="3">
    <source>
        <dbReference type="Pfam" id="PF08666"/>
    </source>
</evidence>
<evidence type="ECO:0000259" key="4">
    <source>
        <dbReference type="Pfam" id="PF16976"/>
    </source>
</evidence>
<dbReference type="Pfam" id="PF08666">
    <property type="entry name" value="SAF"/>
    <property type="match status" value="1"/>
</dbReference>
<dbReference type="InterPro" id="IPR031571">
    <property type="entry name" value="RcpC_dom"/>
</dbReference>
<protein>
    <submittedName>
        <fullName evidence="5">Flp pilus assembly protein CpaB</fullName>
    </submittedName>
</protein>
<gene>
    <name evidence="5" type="primary">cpaB</name>
    <name evidence="5" type="ORF">ENQ76_09375</name>
</gene>
<feature type="domain" description="Flp pilus assembly protein RcpC/CpaB" evidence="4">
    <location>
        <begin position="123"/>
        <end position="227"/>
    </location>
</feature>
<keyword evidence="2" id="KW-0472">Membrane</keyword>
<dbReference type="InterPro" id="IPR013974">
    <property type="entry name" value="SAF"/>
</dbReference>
<organism evidence="5">
    <name type="scientific">Schlesneria paludicola</name>
    <dbReference type="NCBI Taxonomy" id="360056"/>
    <lineage>
        <taxon>Bacteria</taxon>
        <taxon>Pseudomonadati</taxon>
        <taxon>Planctomycetota</taxon>
        <taxon>Planctomycetia</taxon>
        <taxon>Planctomycetales</taxon>
        <taxon>Planctomycetaceae</taxon>
        <taxon>Schlesneria</taxon>
    </lineage>
</organism>
<keyword evidence="2" id="KW-1133">Transmembrane helix</keyword>
<keyword evidence="2" id="KW-0812">Transmembrane</keyword>
<proteinExistence type="predicted"/>
<comment type="caution">
    <text evidence="5">The sequence shown here is derived from an EMBL/GenBank/DDBJ whole genome shotgun (WGS) entry which is preliminary data.</text>
</comment>
<dbReference type="CDD" id="cd11614">
    <property type="entry name" value="SAF_CpaB_FlgA_like"/>
    <property type="match status" value="1"/>
</dbReference>
<feature type="region of interest" description="Disordered" evidence="1">
    <location>
        <begin position="328"/>
        <end position="361"/>
    </location>
</feature>
<reference evidence="5" key="1">
    <citation type="journal article" date="2020" name="mSystems">
        <title>Genome- and Community-Level Interaction Insights into Carbon Utilization and Element Cycling Functions of Hydrothermarchaeota in Hydrothermal Sediment.</title>
        <authorList>
            <person name="Zhou Z."/>
            <person name="Liu Y."/>
            <person name="Xu W."/>
            <person name="Pan J."/>
            <person name="Luo Z.H."/>
            <person name="Li M."/>
        </authorList>
    </citation>
    <scope>NUCLEOTIDE SEQUENCE [LARGE SCALE GENOMIC DNA]</scope>
    <source>
        <strain evidence="5">SpSt-339</strain>
    </source>
</reference>
<dbReference type="EMBL" id="DSOK01000264">
    <property type="protein sequence ID" value="HEN15664.1"/>
    <property type="molecule type" value="Genomic_DNA"/>
</dbReference>
<accession>A0A7C2JYC8</accession>